<sequence length="180" mass="20593">MYQKVIVLIAVIFAVSGCKDRDETYANPPQELLQHVERLLPAAEHYVRGNEAEALEKGVPLNANQLRIASRVGLKSPDKVRVYYVDKLPFPDDPELAALATKYGYSSPLTGAYTYGYGLWIKRSEKDNQELLAHELIHVRQAEQLGVREQTKQYLLQLFIYGYRNAPMELEAYREASQYL</sequence>
<dbReference type="RefSeq" id="WP_161443648.1">
    <property type="nucleotide sequence ID" value="NZ_WXWW01000098.1"/>
</dbReference>
<proteinExistence type="predicted"/>
<evidence type="ECO:0000313" key="1">
    <source>
        <dbReference type="EMBL" id="NAW64811.1"/>
    </source>
</evidence>
<accession>A0A7X4W9W3</accession>
<evidence type="ECO:0000313" key="2">
    <source>
        <dbReference type="Proteomes" id="UP000465712"/>
    </source>
</evidence>
<protein>
    <submittedName>
        <fullName evidence="1">DUF4157 domain-containing protein</fullName>
    </submittedName>
</protein>
<dbReference type="Proteomes" id="UP000465712">
    <property type="component" value="Unassembled WGS sequence"/>
</dbReference>
<comment type="caution">
    <text evidence="1">The sequence shown here is derived from an EMBL/GenBank/DDBJ whole genome shotgun (WGS) entry which is preliminary data.</text>
</comment>
<dbReference type="PROSITE" id="PS51257">
    <property type="entry name" value="PROKAR_LIPOPROTEIN"/>
    <property type="match status" value="1"/>
</dbReference>
<dbReference type="EMBL" id="WXWW01000098">
    <property type="protein sequence ID" value="NAW64811.1"/>
    <property type="molecule type" value="Genomic_DNA"/>
</dbReference>
<reference evidence="1 2" key="1">
    <citation type="submission" date="2017-05" db="EMBL/GenBank/DDBJ databases">
        <title>High clonality and local adaptation shapes Vibrionaceae linages within an endangered oasis.</title>
        <authorList>
            <person name="Vazquez-Rosas-Landa M."/>
        </authorList>
    </citation>
    <scope>NUCLEOTIDE SEQUENCE [LARGE SCALE GENOMIC DNA]</scope>
    <source>
        <strain evidence="1 2">P46_P4S1P180</strain>
    </source>
</reference>
<name>A0A7X4W9W3_9GAMM</name>
<organism evidence="1 2">
    <name type="scientific">Photobacterium halotolerans</name>
    <dbReference type="NCBI Taxonomy" id="265726"/>
    <lineage>
        <taxon>Bacteria</taxon>
        <taxon>Pseudomonadati</taxon>
        <taxon>Pseudomonadota</taxon>
        <taxon>Gammaproteobacteria</taxon>
        <taxon>Vibrionales</taxon>
        <taxon>Vibrionaceae</taxon>
        <taxon>Photobacterium</taxon>
    </lineage>
</organism>
<gene>
    <name evidence="1" type="ORF">CAG72_06235</name>
</gene>
<dbReference type="AlphaFoldDB" id="A0A7X4W9W3"/>